<keyword evidence="7" id="KW-1185">Reference proteome</keyword>
<comment type="caution">
    <text evidence="6">The sequence shown here is derived from an EMBL/GenBank/DDBJ whole genome shotgun (WGS) entry which is preliminary data.</text>
</comment>
<dbReference type="InterPro" id="IPR011075">
    <property type="entry name" value="TetR_C"/>
</dbReference>
<dbReference type="EMBL" id="JAMGBA010000004">
    <property type="protein sequence ID" value="MCL6699767.1"/>
    <property type="molecule type" value="Genomic_DNA"/>
</dbReference>
<sequence length="209" mass="22985">MKSPRWQRRAEDRPREICAAALEVFAEKGFAAAKLEEIAKRAGVSKGTLYLYFEDKEQLFRAVVRNTVVPNVENLQAALIQTGLPFADLIRLFLSQFVAMTGQVPVGAVAKMVISESRNFPKLAKVWHDEVVSKGLGTIRALIEMAQAKGEVRQGDARLYTFTLMGPMLMGVIYRETLEPIGGEPLDLAALASQHADAVLAGLLTEEAR</sequence>
<evidence type="ECO:0000256" key="4">
    <source>
        <dbReference type="PROSITE-ProRule" id="PRU00335"/>
    </source>
</evidence>
<dbReference type="Pfam" id="PF16859">
    <property type="entry name" value="TetR_C_11"/>
    <property type="match status" value="1"/>
</dbReference>
<feature type="domain" description="HTH tetR-type" evidence="5">
    <location>
        <begin position="11"/>
        <end position="71"/>
    </location>
</feature>
<dbReference type="InterPro" id="IPR050109">
    <property type="entry name" value="HTH-type_TetR-like_transc_reg"/>
</dbReference>
<evidence type="ECO:0000256" key="2">
    <source>
        <dbReference type="ARBA" id="ARBA00023125"/>
    </source>
</evidence>
<organism evidence="6 7">
    <name type="scientific">Sphingomonas caseinilyticus</name>
    <dbReference type="NCBI Taxonomy" id="2908205"/>
    <lineage>
        <taxon>Bacteria</taxon>
        <taxon>Pseudomonadati</taxon>
        <taxon>Pseudomonadota</taxon>
        <taxon>Alphaproteobacteria</taxon>
        <taxon>Sphingomonadales</taxon>
        <taxon>Sphingomonadaceae</taxon>
        <taxon>Sphingomonas</taxon>
    </lineage>
</organism>
<evidence type="ECO:0000313" key="7">
    <source>
        <dbReference type="Proteomes" id="UP001203410"/>
    </source>
</evidence>
<dbReference type="PROSITE" id="PS50977">
    <property type="entry name" value="HTH_TETR_2"/>
    <property type="match status" value="1"/>
</dbReference>
<keyword evidence="3" id="KW-0804">Transcription</keyword>
<accession>A0ABT0RXP9</accession>
<reference evidence="6 7" key="1">
    <citation type="submission" date="2022-05" db="EMBL/GenBank/DDBJ databases">
        <authorList>
            <person name="Jo J.-H."/>
            <person name="Im W.-T."/>
        </authorList>
    </citation>
    <scope>NUCLEOTIDE SEQUENCE [LARGE SCALE GENOMIC DNA]</scope>
    <source>
        <strain evidence="6 7">NSE70-1</strain>
    </source>
</reference>
<dbReference type="InterPro" id="IPR036271">
    <property type="entry name" value="Tet_transcr_reg_TetR-rel_C_sf"/>
</dbReference>
<name>A0ABT0RXP9_9SPHN</name>
<dbReference type="InterPro" id="IPR009057">
    <property type="entry name" value="Homeodomain-like_sf"/>
</dbReference>
<keyword evidence="2 4" id="KW-0238">DNA-binding</keyword>
<proteinExistence type="predicted"/>
<dbReference type="SUPFAM" id="SSF46689">
    <property type="entry name" value="Homeodomain-like"/>
    <property type="match status" value="1"/>
</dbReference>
<dbReference type="PRINTS" id="PR00455">
    <property type="entry name" value="HTHTETR"/>
</dbReference>
<evidence type="ECO:0000313" key="6">
    <source>
        <dbReference type="EMBL" id="MCL6699767.1"/>
    </source>
</evidence>
<keyword evidence="1" id="KW-0805">Transcription regulation</keyword>
<dbReference type="Pfam" id="PF00440">
    <property type="entry name" value="TetR_N"/>
    <property type="match status" value="1"/>
</dbReference>
<evidence type="ECO:0000256" key="3">
    <source>
        <dbReference type="ARBA" id="ARBA00023163"/>
    </source>
</evidence>
<dbReference type="SUPFAM" id="SSF48498">
    <property type="entry name" value="Tetracyclin repressor-like, C-terminal domain"/>
    <property type="match status" value="1"/>
</dbReference>
<dbReference type="PANTHER" id="PTHR30055:SF223">
    <property type="entry name" value="HTH-TYPE TRANSCRIPTIONAL REGULATOR UIDR"/>
    <property type="match status" value="1"/>
</dbReference>
<dbReference type="RefSeq" id="WP_249905224.1">
    <property type="nucleotide sequence ID" value="NZ_JAMGBA010000004.1"/>
</dbReference>
<gene>
    <name evidence="6" type="ORF">LZ496_13375</name>
</gene>
<evidence type="ECO:0000256" key="1">
    <source>
        <dbReference type="ARBA" id="ARBA00023015"/>
    </source>
</evidence>
<evidence type="ECO:0000259" key="5">
    <source>
        <dbReference type="PROSITE" id="PS50977"/>
    </source>
</evidence>
<protein>
    <submittedName>
        <fullName evidence="6">TetR/AcrR family transcriptional regulator</fullName>
    </submittedName>
</protein>
<dbReference type="Proteomes" id="UP001203410">
    <property type="component" value="Unassembled WGS sequence"/>
</dbReference>
<dbReference type="Gene3D" id="1.10.357.10">
    <property type="entry name" value="Tetracycline Repressor, domain 2"/>
    <property type="match status" value="1"/>
</dbReference>
<feature type="DNA-binding region" description="H-T-H motif" evidence="4">
    <location>
        <begin position="34"/>
        <end position="53"/>
    </location>
</feature>
<dbReference type="InterPro" id="IPR001647">
    <property type="entry name" value="HTH_TetR"/>
</dbReference>
<dbReference type="PANTHER" id="PTHR30055">
    <property type="entry name" value="HTH-TYPE TRANSCRIPTIONAL REGULATOR RUTR"/>
    <property type="match status" value="1"/>
</dbReference>